<name>A0A0E9TWL5_ANGAN</name>
<sequence>MITHQLPLIENCPCMQNQCKVIHVK</sequence>
<proteinExistence type="predicted"/>
<dbReference type="EMBL" id="GBXM01050636">
    <property type="protein sequence ID" value="JAH57941.1"/>
    <property type="molecule type" value="Transcribed_RNA"/>
</dbReference>
<accession>A0A0E9TWL5</accession>
<dbReference type="AlphaFoldDB" id="A0A0E9TWL5"/>
<protein>
    <submittedName>
        <fullName evidence="1">Uncharacterized protein</fullName>
    </submittedName>
</protein>
<reference evidence="1" key="2">
    <citation type="journal article" date="2015" name="Fish Shellfish Immunol.">
        <title>Early steps in the European eel (Anguilla anguilla)-Vibrio vulnificus interaction in the gills: Role of the RtxA13 toxin.</title>
        <authorList>
            <person name="Callol A."/>
            <person name="Pajuelo D."/>
            <person name="Ebbesson L."/>
            <person name="Teles M."/>
            <person name="MacKenzie S."/>
            <person name="Amaro C."/>
        </authorList>
    </citation>
    <scope>NUCLEOTIDE SEQUENCE</scope>
</reference>
<reference evidence="1" key="1">
    <citation type="submission" date="2014-11" db="EMBL/GenBank/DDBJ databases">
        <authorList>
            <person name="Amaro Gonzalez C."/>
        </authorList>
    </citation>
    <scope>NUCLEOTIDE SEQUENCE</scope>
</reference>
<organism evidence="1">
    <name type="scientific">Anguilla anguilla</name>
    <name type="common">European freshwater eel</name>
    <name type="synonym">Muraena anguilla</name>
    <dbReference type="NCBI Taxonomy" id="7936"/>
    <lineage>
        <taxon>Eukaryota</taxon>
        <taxon>Metazoa</taxon>
        <taxon>Chordata</taxon>
        <taxon>Craniata</taxon>
        <taxon>Vertebrata</taxon>
        <taxon>Euteleostomi</taxon>
        <taxon>Actinopterygii</taxon>
        <taxon>Neopterygii</taxon>
        <taxon>Teleostei</taxon>
        <taxon>Anguilliformes</taxon>
        <taxon>Anguillidae</taxon>
        <taxon>Anguilla</taxon>
    </lineage>
</organism>
<evidence type="ECO:0000313" key="1">
    <source>
        <dbReference type="EMBL" id="JAH57941.1"/>
    </source>
</evidence>